<proteinExistence type="predicted"/>
<evidence type="ECO:0008006" key="4">
    <source>
        <dbReference type="Google" id="ProtNLM"/>
    </source>
</evidence>
<feature type="region of interest" description="Disordered" evidence="1">
    <location>
        <begin position="132"/>
        <end position="160"/>
    </location>
</feature>
<dbReference type="RefSeq" id="WP_146413711.1">
    <property type="nucleotide sequence ID" value="NZ_SJPZ01000001.1"/>
</dbReference>
<evidence type="ECO:0000256" key="1">
    <source>
        <dbReference type="SAM" id="MobiDB-lite"/>
    </source>
</evidence>
<gene>
    <name evidence="2" type="ORF">V7x_28520</name>
</gene>
<dbReference type="InterPro" id="IPR036388">
    <property type="entry name" value="WH-like_DNA-bd_sf"/>
</dbReference>
<dbReference type="Pfam" id="PF13730">
    <property type="entry name" value="HTH_36"/>
    <property type="match status" value="1"/>
</dbReference>
<evidence type="ECO:0000313" key="3">
    <source>
        <dbReference type="Proteomes" id="UP000316476"/>
    </source>
</evidence>
<feature type="compositionally biased region" description="Pro residues" evidence="1">
    <location>
        <begin position="282"/>
        <end position="299"/>
    </location>
</feature>
<dbReference type="AlphaFoldDB" id="A0A5C6G0X5"/>
<dbReference type="Gene3D" id="1.10.10.10">
    <property type="entry name" value="Winged helix-like DNA-binding domain superfamily/Winged helix DNA-binding domain"/>
    <property type="match status" value="1"/>
</dbReference>
<sequence length="362" mass="40019">MNRTATQTTIDWTYLERKGWINDAVLPKLGHADDGSTVSAGKMRAMLHHINEHLGKNATSWPSQERLAMLMGCSERTIRRTGQALQRLSLLIIETEATRNGRRNTYRLVWTEIQMLDPQLRARWLRMVRHGDESVAEEPDTGQEGPDMVTEGPDMVTEGPDMVTEGPDMVTEGPDMMSGEHIHYHTKNKSRTHPPLASRPRDVARRNSPSAAGASTGWPVVVSVLKGLGMGACGRAVTAAQRRELTPSDVLRLVERWERLRARQPDQVTPGWLYRWITGDSAPPPDEATAEPKPPPPMFSTPERNHLAVERIRAAVVKDGRRAGASEQRMQAVLERRLAAAGLPRDATSIAGAATAELSLPP</sequence>
<reference evidence="2 3" key="1">
    <citation type="submission" date="2019-02" db="EMBL/GenBank/DDBJ databases">
        <title>Deep-cultivation of Planctomycetes and their phenomic and genomic characterization uncovers novel biology.</title>
        <authorList>
            <person name="Wiegand S."/>
            <person name="Jogler M."/>
            <person name="Boedeker C."/>
            <person name="Pinto D."/>
            <person name="Vollmers J."/>
            <person name="Rivas-Marin E."/>
            <person name="Kohn T."/>
            <person name="Peeters S.H."/>
            <person name="Heuer A."/>
            <person name="Rast P."/>
            <person name="Oberbeckmann S."/>
            <person name="Bunk B."/>
            <person name="Jeske O."/>
            <person name="Meyerdierks A."/>
            <person name="Storesund J.E."/>
            <person name="Kallscheuer N."/>
            <person name="Luecker S."/>
            <person name="Lage O.M."/>
            <person name="Pohl T."/>
            <person name="Merkel B.J."/>
            <person name="Hornburger P."/>
            <person name="Mueller R.-W."/>
            <person name="Bruemmer F."/>
            <person name="Labrenz M."/>
            <person name="Spormann A.M."/>
            <person name="Op Den Camp H."/>
            <person name="Overmann J."/>
            <person name="Amann R."/>
            <person name="Jetten M.S.M."/>
            <person name="Mascher T."/>
            <person name="Medema M.H."/>
            <person name="Devos D.P."/>
            <person name="Kaster A.-K."/>
            <person name="Ovreas L."/>
            <person name="Rohde M."/>
            <person name="Galperin M.Y."/>
            <person name="Jogler C."/>
        </authorList>
    </citation>
    <scope>NUCLEOTIDE SEQUENCE [LARGE SCALE GENOMIC DNA]</scope>
    <source>
        <strain evidence="2 3">V7</strain>
    </source>
</reference>
<comment type="caution">
    <text evidence="2">The sequence shown here is derived from an EMBL/GenBank/DDBJ whole genome shotgun (WGS) entry which is preliminary data.</text>
</comment>
<dbReference type="EMBL" id="SJPZ01000001">
    <property type="protein sequence ID" value="TWU67278.1"/>
    <property type="molecule type" value="Genomic_DNA"/>
</dbReference>
<organism evidence="2 3">
    <name type="scientific">Crateriforma conspicua</name>
    <dbReference type="NCBI Taxonomy" id="2527996"/>
    <lineage>
        <taxon>Bacteria</taxon>
        <taxon>Pseudomonadati</taxon>
        <taxon>Planctomycetota</taxon>
        <taxon>Planctomycetia</taxon>
        <taxon>Planctomycetales</taxon>
        <taxon>Planctomycetaceae</taxon>
        <taxon>Crateriforma</taxon>
    </lineage>
</organism>
<feature type="region of interest" description="Disordered" evidence="1">
    <location>
        <begin position="186"/>
        <end position="215"/>
    </location>
</feature>
<accession>A0A5C6G0X5</accession>
<protein>
    <recommendedName>
        <fullName evidence="4">Helix-turn-helix domain-containing protein</fullName>
    </recommendedName>
</protein>
<dbReference type="Proteomes" id="UP000316476">
    <property type="component" value="Unassembled WGS sequence"/>
</dbReference>
<evidence type="ECO:0000313" key="2">
    <source>
        <dbReference type="EMBL" id="TWU67278.1"/>
    </source>
</evidence>
<dbReference type="OrthoDB" id="280213at2"/>
<feature type="region of interest" description="Disordered" evidence="1">
    <location>
        <begin position="278"/>
        <end position="302"/>
    </location>
</feature>
<name>A0A5C6G0X5_9PLAN</name>